<dbReference type="Proteomes" id="UP000805704">
    <property type="component" value="Chromosome 3"/>
</dbReference>
<reference evidence="1" key="1">
    <citation type="submission" date="2020-04" db="EMBL/GenBank/DDBJ databases">
        <title>A chromosome-scale assembly and high-density genetic map of the yellow drum (Nibea albiflora) genome.</title>
        <authorList>
            <person name="Xu D."/>
            <person name="Zhang W."/>
            <person name="Chen R."/>
            <person name="Tan P."/>
            <person name="Wang L."/>
            <person name="Song H."/>
            <person name="Tian L."/>
            <person name="Zhu Q."/>
            <person name="Wang B."/>
        </authorList>
    </citation>
    <scope>NUCLEOTIDE SEQUENCE</scope>
    <source>
        <strain evidence="1">ZJHYS-2018</strain>
    </source>
</reference>
<name>A0ACB7ERD4_NIBAL</name>
<evidence type="ECO:0000313" key="2">
    <source>
        <dbReference type="Proteomes" id="UP000805704"/>
    </source>
</evidence>
<sequence length="84" mass="9469">VRTQHKVEPQTRPDRVTEENLKFDHFNKSKATKSSQPEADLRGGAARSCEEQRGAARRSSEEELRGPARSSEDLRGAARSYEDL</sequence>
<feature type="non-terminal residue" evidence="1">
    <location>
        <position position="1"/>
    </location>
</feature>
<evidence type="ECO:0000313" key="1">
    <source>
        <dbReference type="EMBL" id="KAG8004338.1"/>
    </source>
</evidence>
<organism evidence="1 2">
    <name type="scientific">Nibea albiflora</name>
    <name type="common">Yellow drum</name>
    <name type="synonym">Corvina albiflora</name>
    <dbReference type="NCBI Taxonomy" id="240163"/>
    <lineage>
        <taxon>Eukaryota</taxon>
        <taxon>Metazoa</taxon>
        <taxon>Chordata</taxon>
        <taxon>Craniata</taxon>
        <taxon>Vertebrata</taxon>
        <taxon>Euteleostomi</taxon>
        <taxon>Actinopterygii</taxon>
        <taxon>Neopterygii</taxon>
        <taxon>Teleostei</taxon>
        <taxon>Neoteleostei</taxon>
        <taxon>Acanthomorphata</taxon>
        <taxon>Eupercaria</taxon>
        <taxon>Sciaenidae</taxon>
        <taxon>Nibea</taxon>
    </lineage>
</organism>
<proteinExistence type="predicted"/>
<gene>
    <name evidence="1" type="ORF">GBF38_009291</name>
</gene>
<protein>
    <submittedName>
        <fullName evidence="1">Uncharacterized protein</fullName>
    </submittedName>
</protein>
<comment type="caution">
    <text evidence="1">The sequence shown here is derived from an EMBL/GenBank/DDBJ whole genome shotgun (WGS) entry which is preliminary data.</text>
</comment>
<accession>A0ACB7ERD4</accession>
<dbReference type="EMBL" id="CM024791">
    <property type="protein sequence ID" value="KAG8004338.1"/>
    <property type="molecule type" value="Genomic_DNA"/>
</dbReference>
<keyword evidence="2" id="KW-1185">Reference proteome</keyword>